<reference evidence="2 3" key="1">
    <citation type="submission" date="2023-07" db="EMBL/GenBank/DDBJ databases">
        <title>Genomic Encyclopedia of Type Strains, Phase IV (KMG-IV): sequencing the most valuable type-strain genomes for metagenomic binning, comparative biology and taxonomic classification.</title>
        <authorList>
            <person name="Goeker M."/>
        </authorList>
    </citation>
    <scope>NUCLEOTIDE SEQUENCE [LARGE SCALE GENOMIC DNA]</scope>
    <source>
        <strain evidence="2 3">DSM 15049</strain>
    </source>
</reference>
<feature type="transmembrane region" description="Helical" evidence="1">
    <location>
        <begin position="54"/>
        <end position="80"/>
    </location>
</feature>
<dbReference type="Proteomes" id="UP001232584">
    <property type="component" value="Unassembled WGS sequence"/>
</dbReference>
<keyword evidence="1" id="KW-0472">Membrane</keyword>
<keyword evidence="3" id="KW-1185">Reference proteome</keyword>
<proteinExistence type="predicted"/>
<sequence>MKSLDMKKNPKITRILYGCAAVMALLIIFNISAVTSQIADAMSKGAKISGQLGVVIGLYVNTVTPYVFYTIALFSLGYIIKKLEDLKVYQNIDMEKSESIRTNQRKNARLHIEKEDEYDEIDDLLKDL</sequence>
<gene>
    <name evidence="2" type="ORF">QOZ92_001472</name>
</gene>
<comment type="caution">
    <text evidence="2">The sequence shown here is derived from an EMBL/GenBank/DDBJ whole genome shotgun (WGS) entry which is preliminary data.</text>
</comment>
<keyword evidence="1" id="KW-0812">Transmembrane</keyword>
<protein>
    <submittedName>
        <fullName evidence="2">Uncharacterized protein</fullName>
    </submittedName>
</protein>
<accession>A0ABU0N0G7</accession>
<dbReference type="RefSeq" id="WP_307505384.1">
    <property type="nucleotide sequence ID" value="NZ_BAAACE010000021.1"/>
</dbReference>
<organism evidence="2 3">
    <name type="scientific">Paraclostridium ghonii</name>
    <dbReference type="NCBI Taxonomy" id="29358"/>
    <lineage>
        <taxon>Bacteria</taxon>
        <taxon>Bacillati</taxon>
        <taxon>Bacillota</taxon>
        <taxon>Clostridia</taxon>
        <taxon>Peptostreptococcales</taxon>
        <taxon>Peptostreptococcaceae</taxon>
        <taxon>Paraclostridium</taxon>
    </lineage>
</organism>
<dbReference type="EMBL" id="JAUSWG010000005">
    <property type="protein sequence ID" value="MDQ0556358.1"/>
    <property type="molecule type" value="Genomic_DNA"/>
</dbReference>
<keyword evidence="1" id="KW-1133">Transmembrane helix</keyword>
<feature type="transmembrane region" description="Helical" evidence="1">
    <location>
        <begin position="12"/>
        <end position="34"/>
    </location>
</feature>
<evidence type="ECO:0000256" key="1">
    <source>
        <dbReference type="SAM" id="Phobius"/>
    </source>
</evidence>
<name>A0ABU0N0G7_9FIRM</name>
<evidence type="ECO:0000313" key="3">
    <source>
        <dbReference type="Proteomes" id="UP001232584"/>
    </source>
</evidence>
<evidence type="ECO:0000313" key="2">
    <source>
        <dbReference type="EMBL" id="MDQ0556358.1"/>
    </source>
</evidence>